<dbReference type="AlphaFoldDB" id="I7L7L3"/>
<gene>
    <name evidence="2" type="ORF">BN55_08490</name>
</gene>
<keyword evidence="1" id="KW-0472">Membrane</keyword>
<evidence type="ECO:0000313" key="2">
    <source>
        <dbReference type="EMBL" id="CCI82707.1"/>
    </source>
</evidence>
<dbReference type="OrthoDB" id="2322090at2"/>
<dbReference type="RefSeq" id="WP_008471869.1">
    <property type="nucleotide sequence ID" value="NZ_AYZP01000001.1"/>
</dbReference>
<evidence type="ECO:0000256" key="1">
    <source>
        <dbReference type="SAM" id="Phobius"/>
    </source>
</evidence>
<keyword evidence="1" id="KW-1133">Transmembrane helix</keyword>
<keyword evidence="3" id="KW-1185">Reference proteome</keyword>
<dbReference type="EMBL" id="CAKE01000035">
    <property type="protein sequence ID" value="CCI82707.1"/>
    <property type="molecule type" value="Genomic_DNA"/>
</dbReference>
<name>I7L7L3_9LACO</name>
<dbReference type="PATRIC" id="fig|1423758.3.peg.406"/>
<protein>
    <submittedName>
        <fullName evidence="2">Uncharacterized protein</fullName>
    </submittedName>
</protein>
<accession>I7L7L3</accession>
<organism evidence="2 3">
    <name type="scientific">Lactobacillus hominis DSM 23910 = CRBIP 24.179</name>
    <dbReference type="NCBI Taxonomy" id="1423758"/>
    <lineage>
        <taxon>Bacteria</taxon>
        <taxon>Bacillati</taxon>
        <taxon>Bacillota</taxon>
        <taxon>Bacilli</taxon>
        <taxon>Lactobacillales</taxon>
        <taxon>Lactobacillaceae</taxon>
        <taxon>Lactobacillus</taxon>
    </lineage>
</organism>
<dbReference type="GeneID" id="82847930"/>
<comment type="caution">
    <text evidence="2">The sequence shown here is derived from an EMBL/GenBank/DDBJ whole genome shotgun (WGS) entry which is preliminary data.</text>
</comment>
<dbReference type="InterPro" id="IPR045584">
    <property type="entry name" value="Pilin-like"/>
</dbReference>
<reference evidence="2 3" key="1">
    <citation type="submission" date="2012-06" db="EMBL/GenBank/DDBJ databases">
        <title>Draft Genome Sequence of Lactobacillus hominis Strain CRBIP 24.179T, isolated from human intestine.</title>
        <authorList>
            <person name="Cousin S."/>
            <person name="Ma L."/>
            <person name="Bizet C."/>
            <person name="Loux V."/>
            <person name="Bouchier C."/>
            <person name="Clermont D."/>
            <person name="Creno S."/>
        </authorList>
    </citation>
    <scope>NUCLEOTIDE SEQUENCE [LARGE SCALE GENOMIC DNA]</scope>
    <source>
        <strain evidence="3">CRBIP 24.179T</strain>
    </source>
</reference>
<dbReference type="STRING" id="1423758.FC41_GL000403"/>
<keyword evidence="1" id="KW-0812">Transmembrane</keyword>
<evidence type="ECO:0000313" key="3">
    <source>
        <dbReference type="Proteomes" id="UP000009320"/>
    </source>
</evidence>
<feature type="transmembrane region" description="Helical" evidence="1">
    <location>
        <begin position="6"/>
        <end position="27"/>
    </location>
</feature>
<proteinExistence type="predicted"/>
<sequence length="139" mass="16339">MKSKAFTLVETCITLFIFCLIFTIPTINFKDYQNAIKVHNTRRQVKSIIENYSRYAILKNRTYIIQNRPLEHQIRVSYGNEGKVFNLDKDVDVRIPNGNRIKVSDKGHFAPTWISFVCHNKKEVVNVQMMWGRMIDAKD</sequence>
<dbReference type="SUPFAM" id="SSF54523">
    <property type="entry name" value="Pili subunits"/>
    <property type="match status" value="1"/>
</dbReference>
<dbReference type="Proteomes" id="UP000009320">
    <property type="component" value="Unassembled WGS sequence"/>
</dbReference>